<gene>
    <name evidence="4" type="ORF">FHU37_005344</name>
</gene>
<name>A0A853A1M8_9ACTN</name>
<feature type="region of interest" description="Disordered" evidence="1">
    <location>
        <begin position="153"/>
        <end position="187"/>
    </location>
</feature>
<dbReference type="Pfam" id="PF13560">
    <property type="entry name" value="HTH_31"/>
    <property type="match status" value="1"/>
</dbReference>
<feature type="domain" description="HTH cro/C1-type" evidence="3">
    <location>
        <begin position="22"/>
        <end position="76"/>
    </location>
</feature>
<dbReference type="GO" id="GO:0003677">
    <property type="term" value="F:DNA binding"/>
    <property type="evidence" value="ECO:0007669"/>
    <property type="project" value="InterPro"/>
</dbReference>
<accession>A0A853A1M8</accession>
<dbReference type="InterPro" id="IPR001387">
    <property type="entry name" value="Cro/C1-type_HTH"/>
</dbReference>
<evidence type="ECO:0000259" key="3">
    <source>
        <dbReference type="PROSITE" id="PS50943"/>
    </source>
</evidence>
<evidence type="ECO:0000256" key="1">
    <source>
        <dbReference type="SAM" id="MobiDB-lite"/>
    </source>
</evidence>
<reference evidence="4 5" key="1">
    <citation type="submission" date="2020-07" db="EMBL/GenBank/DDBJ databases">
        <title>Sequencing the genomes of 1000 actinobacteria strains.</title>
        <authorList>
            <person name="Klenk H.-P."/>
        </authorList>
    </citation>
    <scope>NUCLEOTIDE SEQUENCE [LARGE SCALE GENOMIC DNA]</scope>
    <source>
        <strain evidence="4 5">DSM 42178</strain>
    </source>
</reference>
<protein>
    <submittedName>
        <fullName evidence="4">Transcriptional regulator with XRE-family HTH domain</fullName>
    </submittedName>
</protein>
<dbReference type="PROSITE" id="PS50943">
    <property type="entry name" value="HTH_CROC1"/>
    <property type="match status" value="1"/>
</dbReference>
<sequence length="187" mass="19411">MSRRRDAEEGASESARELADSLRRLRARSGLTLTALAERTPYSKSSWERYLNGKNLPPRQAVASFAQAVGVRPDRLLVLWELAVRAQPARGRRPAGPGEDAVVGAEAEPTGGRLLAAASPVSFRAVVGVVALAFLAGLLTGWALGRGSGHLPGRSVTRSAGHAPGHAPGHSTGHATGVTAGPTVLPH</sequence>
<dbReference type="EMBL" id="JACBZD010000002">
    <property type="protein sequence ID" value="NYI08315.1"/>
    <property type="molecule type" value="Genomic_DNA"/>
</dbReference>
<dbReference type="SUPFAM" id="SSF47413">
    <property type="entry name" value="lambda repressor-like DNA-binding domains"/>
    <property type="match status" value="1"/>
</dbReference>
<comment type="caution">
    <text evidence="4">The sequence shown here is derived from an EMBL/GenBank/DDBJ whole genome shotgun (WGS) entry which is preliminary data.</text>
</comment>
<feature type="transmembrane region" description="Helical" evidence="2">
    <location>
        <begin position="123"/>
        <end position="144"/>
    </location>
</feature>
<proteinExistence type="predicted"/>
<organism evidence="4 5">
    <name type="scientific">Allostreptomyces psammosilenae</name>
    <dbReference type="NCBI Taxonomy" id="1892865"/>
    <lineage>
        <taxon>Bacteria</taxon>
        <taxon>Bacillati</taxon>
        <taxon>Actinomycetota</taxon>
        <taxon>Actinomycetes</taxon>
        <taxon>Kitasatosporales</taxon>
        <taxon>Streptomycetaceae</taxon>
        <taxon>Allostreptomyces</taxon>
    </lineage>
</organism>
<keyword evidence="5" id="KW-1185">Reference proteome</keyword>
<keyword evidence="2" id="KW-0812">Transmembrane</keyword>
<dbReference type="Proteomes" id="UP000567795">
    <property type="component" value="Unassembled WGS sequence"/>
</dbReference>
<evidence type="ECO:0000313" key="4">
    <source>
        <dbReference type="EMBL" id="NYI08315.1"/>
    </source>
</evidence>
<dbReference type="Gene3D" id="1.10.260.40">
    <property type="entry name" value="lambda repressor-like DNA-binding domains"/>
    <property type="match status" value="1"/>
</dbReference>
<evidence type="ECO:0000256" key="2">
    <source>
        <dbReference type="SAM" id="Phobius"/>
    </source>
</evidence>
<dbReference type="SMART" id="SM00530">
    <property type="entry name" value="HTH_XRE"/>
    <property type="match status" value="1"/>
</dbReference>
<dbReference type="InterPro" id="IPR010982">
    <property type="entry name" value="Lambda_DNA-bd_dom_sf"/>
</dbReference>
<dbReference type="RefSeq" id="WP_179817151.1">
    <property type="nucleotide sequence ID" value="NZ_JACBZD010000002.1"/>
</dbReference>
<keyword evidence="2" id="KW-1133">Transmembrane helix</keyword>
<dbReference type="CDD" id="cd00093">
    <property type="entry name" value="HTH_XRE"/>
    <property type="match status" value="1"/>
</dbReference>
<keyword evidence="2" id="KW-0472">Membrane</keyword>
<dbReference type="AlphaFoldDB" id="A0A853A1M8"/>
<evidence type="ECO:0000313" key="5">
    <source>
        <dbReference type="Proteomes" id="UP000567795"/>
    </source>
</evidence>